<reference evidence="1 2" key="1">
    <citation type="submission" date="2015-10" db="EMBL/GenBank/DDBJ databases">
        <authorList>
            <person name="Gilbert D.G."/>
        </authorList>
    </citation>
    <scope>NUCLEOTIDE SEQUENCE [LARGE SCALE GENOMIC DNA]</scope>
    <source>
        <strain evidence="1">FVVF132</strain>
    </source>
</reference>
<gene>
    <name evidence="1" type="ORF">AAES_79081</name>
</gene>
<sequence>MELLLLSSAAEPEDAIDGRCLLVWGLLVSAPELLVSGARELWRGYNAFCLSVLVLLLSDSWQPEEDPDDS</sequence>
<proteinExistence type="predicted"/>
<keyword evidence="2" id="KW-1185">Reference proteome</keyword>
<organism evidence="1 2">
    <name type="scientific">Amazona aestiva</name>
    <name type="common">Blue-fronted Amazon parrot</name>
    <dbReference type="NCBI Taxonomy" id="12930"/>
    <lineage>
        <taxon>Eukaryota</taxon>
        <taxon>Metazoa</taxon>
        <taxon>Chordata</taxon>
        <taxon>Craniata</taxon>
        <taxon>Vertebrata</taxon>
        <taxon>Euteleostomi</taxon>
        <taxon>Archelosauria</taxon>
        <taxon>Archosauria</taxon>
        <taxon>Dinosauria</taxon>
        <taxon>Saurischia</taxon>
        <taxon>Theropoda</taxon>
        <taxon>Coelurosauria</taxon>
        <taxon>Aves</taxon>
        <taxon>Neognathae</taxon>
        <taxon>Neoaves</taxon>
        <taxon>Telluraves</taxon>
        <taxon>Australaves</taxon>
        <taxon>Psittaciformes</taxon>
        <taxon>Psittacidae</taxon>
        <taxon>Amazona</taxon>
    </lineage>
</organism>
<dbReference type="AlphaFoldDB" id="A0A0Q3MGN1"/>
<comment type="caution">
    <text evidence="1">The sequence shown here is derived from an EMBL/GenBank/DDBJ whole genome shotgun (WGS) entry which is preliminary data.</text>
</comment>
<dbReference type="Proteomes" id="UP000051836">
    <property type="component" value="Unassembled WGS sequence"/>
</dbReference>
<evidence type="ECO:0000313" key="2">
    <source>
        <dbReference type="Proteomes" id="UP000051836"/>
    </source>
</evidence>
<name>A0A0Q3MGN1_AMAAE</name>
<dbReference type="EMBL" id="LMAW01002248">
    <property type="protein sequence ID" value="KQK81637.1"/>
    <property type="molecule type" value="Genomic_DNA"/>
</dbReference>
<evidence type="ECO:0000313" key="1">
    <source>
        <dbReference type="EMBL" id="KQK81637.1"/>
    </source>
</evidence>
<accession>A0A0Q3MGN1</accession>
<protein>
    <submittedName>
        <fullName evidence="1">Uncharacterized protein</fullName>
    </submittedName>
</protein>